<evidence type="ECO:0000313" key="3">
    <source>
        <dbReference type="Proteomes" id="UP000812287"/>
    </source>
</evidence>
<dbReference type="RefSeq" id="XP_043042080.1">
    <property type="nucleotide sequence ID" value="XM_043176930.1"/>
</dbReference>
<organism evidence="2 3">
    <name type="scientific">Guyanagaster necrorhizus</name>
    <dbReference type="NCBI Taxonomy" id="856835"/>
    <lineage>
        <taxon>Eukaryota</taxon>
        <taxon>Fungi</taxon>
        <taxon>Dikarya</taxon>
        <taxon>Basidiomycota</taxon>
        <taxon>Agaricomycotina</taxon>
        <taxon>Agaricomycetes</taxon>
        <taxon>Agaricomycetidae</taxon>
        <taxon>Agaricales</taxon>
        <taxon>Marasmiineae</taxon>
        <taxon>Physalacriaceae</taxon>
        <taxon>Guyanagaster</taxon>
    </lineage>
</organism>
<dbReference type="GeneID" id="66099217"/>
<comment type="caution">
    <text evidence="2">The sequence shown here is derived from an EMBL/GenBank/DDBJ whole genome shotgun (WGS) entry which is preliminary data.</text>
</comment>
<sequence length="292" mass="32718">MSTRNSPNRLLPRWASSLALYPSIVLAEGRRSCNITCGAFVNFLTNQEAHLMEHTQQQCHVYADVGLKARLSKENTRSAELQSQTQIPALSSMYRSGFAASLLIHLSSGRGLPDFLSPSFPSSRHFERAPKDRLERCGINGSVDRFTVEHDTEKSTNALDQGPTARSKEIGKRRTTCTREIIPIPSLMSERVPESSSSLWCKAISGQCKDGRELESPNAFLPSPEIGESLSVFPLFRVNERMRKKLHWKLGYVQPPLLGMYNAQFDEVISWKQASIISHIASLFSLLHNVDM</sequence>
<proteinExistence type="predicted"/>
<reference evidence="2" key="1">
    <citation type="submission" date="2020-11" db="EMBL/GenBank/DDBJ databases">
        <title>Adaptations for nitrogen fixation in a non-lichenized fungal sporocarp promotes dispersal by wood-feeding termites.</title>
        <authorList>
            <consortium name="DOE Joint Genome Institute"/>
            <person name="Koch R.A."/>
            <person name="Yoon G."/>
            <person name="Arayal U."/>
            <person name="Lail K."/>
            <person name="Amirebrahimi M."/>
            <person name="Labutti K."/>
            <person name="Lipzen A."/>
            <person name="Riley R."/>
            <person name="Barry K."/>
            <person name="Henrissat B."/>
            <person name="Grigoriev I.V."/>
            <person name="Herr J.R."/>
            <person name="Aime M.C."/>
        </authorList>
    </citation>
    <scope>NUCLEOTIDE SEQUENCE</scope>
    <source>
        <strain evidence="2">MCA 3950</strain>
    </source>
</reference>
<gene>
    <name evidence="2" type="ORF">BT62DRAFT_1003293</name>
</gene>
<feature type="region of interest" description="Disordered" evidence="1">
    <location>
        <begin position="151"/>
        <end position="172"/>
    </location>
</feature>
<name>A0A9P8AUT2_9AGAR</name>
<dbReference type="AlphaFoldDB" id="A0A9P8AUT2"/>
<evidence type="ECO:0000256" key="1">
    <source>
        <dbReference type="SAM" id="MobiDB-lite"/>
    </source>
</evidence>
<evidence type="ECO:0000313" key="2">
    <source>
        <dbReference type="EMBL" id="KAG7448580.1"/>
    </source>
</evidence>
<protein>
    <submittedName>
        <fullName evidence="2">Uncharacterized protein</fullName>
    </submittedName>
</protein>
<dbReference type="Proteomes" id="UP000812287">
    <property type="component" value="Unassembled WGS sequence"/>
</dbReference>
<accession>A0A9P8AUT2</accession>
<dbReference type="EMBL" id="MU250529">
    <property type="protein sequence ID" value="KAG7448580.1"/>
    <property type="molecule type" value="Genomic_DNA"/>
</dbReference>
<keyword evidence="3" id="KW-1185">Reference proteome</keyword>